<dbReference type="CDD" id="cd10434">
    <property type="entry name" value="GIY-YIG_UvrC_Cho"/>
    <property type="match status" value="1"/>
</dbReference>
<organism evidence="3 4">
    <name type="scientific">Stackebrandtia albiflava</name>
    <dbReference type="NCBI Taxonomy" id="406432"/>
    <lineage>
        <taxon>Bacteria</taxon>
        <taxon>Bacillati</taxon>
        <taxon>Actinomycetota</taxon>
        <taxon>Actinomycetes</taxon>
        <taxon>Glycomycetales</taxon>
        <taxon>Glycomycetaceae</taxon>
        <taxon>Stackebrandtia</taxon>
    </lineage>
</organism>
<dbReference type="PANTHER" id="PTHR30562:SF1">
    <property type="entry name" value="UVRABC SYSTEM PROTEIN C"/>
    <property type="match status" value="1"/>
</dbReference>
<dbReference type="InterPro" id="IPR036397">
    <property type="entry name" value="RNaseH_sf"/>
</dbReference>
<dbReference type="InterPro" id="IPR013520">
    <property type="entry name" value="Ribonucl_H"/>
</dbReference>
<dbReference type="GO" id="GO:0009380">
    <property type="term" value="C:excinuclease repair complex"/>
    <property type="evidence" value="ECO:0007669"/>
    <property type="project" value="TreeGrafter"/>
</dbReference>
<dbReference type="GO" id="GO:0006260">
    <property type="term" value="P:DNA replication"/>
    <property type="evidence" value="ECO:0007669"/>
    <property type="project" value="InterPro"/>
</dbReference>
<keyword evidence="1" id="KW-0269">Exonuclease</keyword>
<dbReference type="Pfam" id="PF00929">
    <property type="entry name" value="RNase_T"/>
    <property type="match status" value="1"/>
</dbReference>
<dbReference type="SUPFAM" id="SSF82771">
    <property type="entry name" value="GIY-YIG endonuclease"/>
    <property type="match status" value="1"/>
</dbReference>
<feature type="domain" description="GIY-YIG" evidence="2">
    <location>
        <begin position="237"/>
        <end position="315"/>
    </location>
</feature>
<evidence type="ECO:0000313" key="3">
    <source>
        <dbReference type="EMBL" id="TWJ15155.1"/>
    </source>
</evidence>
<dbReference type="InterPro" id="IPR050066">
    <property type="entry name" value="UvrABC_protein_C"/>
</dbReference>
<dbReference type="SMART" id="SM00479">
    <property type="entry name" value="EXOIII"/>
    <property type="match status" value="1"/>
</dbReference>
<dbReference type="Gene3D" id="3.40.1440.10">
    <property type="entry name" value="GIY-YIG endonuclease"/>
    <property type="match status" value="1"/>
</dbReference>
<dbReference type="InterPro" id="IPR012337">
    <property type="entry name" value="RNaseH-like_sf"/>
</dbReference>
<keyword evidence="1" id="KW-0540">Nuclease</keyword>
<protein>
    <submittedName>
        <fullName evidence="3">DNA polymerase-3 subunit epsilon</fullName>
    </submittedName>
</protein>
<gene>
    <name evidence="3" type="ORF">LX16_0854</name>
</gene>
<dbReference type="InterPro" id="IPR047296">
    <property type="entry name" value="GIY-YIG_UvrC_Cho"/>
</dbReference>
<sequence length="595" mass="64718">MLSHPAPRLPVVSSPTAGRYVQPSFDDLGTPLSEITFMVVDLETTGVAADAAAITEIGAVKVRGGEVLGEFHTLVNPGEPIDARITQLTGITDAMVAEAPPVTAVLPGFLEFAQGTVWVAHNAPFDVGFLRAACDAAGYPWPRPQVVDTVVLARRLVDRSEVPNKRLGTLARFFGAKISPTHRALDDARATVDVLHALLERLGAHYVLTDTDLADFQRAIPAAEQRRKRHLAKGLPRVPGVYVFRDAQDRPLYIGTSVDIAGRVRSYFSGGETRKQMRDMLRLAERIEPIECAHRLEAQVRELRMIATAKPPFNRRSKYPERLAWLRLTDEAYPRLSLVRKPPEAGSTWLGPFTSAKAAAQVMEAVHDALPIRQCKTRLSPRRAGSSCALAELGCPAPCLLRISVSDYSRIAERFSATVAGDPDPVVAPLLHRIGDLSGRERFEEAAVVRGRLAAFLRAAIRTQRTQSLIRIPELVAAGPAAGGGWEIAVVRHGQLAAAAKSPPRINPMPTVESLLRSAATIPPSDGNLAGSRIAETELILTWLEGTGVRLVRTDSGWAQPRRAAGAYRELLDRLDAAMPHQRGGRGHDPTRRHT</sequence>
<dbReference type="AlphaFoldDB" id="A0A562VBA6"/>
<dbReference type="CDD" id="cd06127">
    <property type="entry name" value="DEDDh"/>
    <property type="match status" value="1"/>
</dbReference>
<name>A0A562VBA6_9ACTN</name>
<dbReference type="PANTHER" id="PTHR30562">
    <property type="entry name" value="UVRC/OXIDOREDUCTASE"/>
    <property type="match status" value="1"/>
</dbReference>
<dbReference type="NCBIfam" id="TIGR00573">
    <property type="entry name" value="dnaq"/>
    <property type="match status" value="1"/>
</dbReference>
<dbReference type="FunFam" id="3.30.420.10:FF:000045">
    <property type="entry name" value="3'-5' exonuclease DinG"/>
    <property type="match status" value="1"/>
</dbReference>
<keyword evidence="1" id="KW-0378">Hydrolase</keyword>
<dbReference type="NCBIfam" id="NF005905">
    <property type="entry name" value="PRK07883.1-3"/>
    <property type="match status" value="1"/>
</dbReference>
<dbReference type="SMART" id="SM00465">
    <property type="entry name" value="GIYc"/>
    <property type="match status" value="1"/>
</dbReference>
<dbReference type="GO" id="GO:0003887">
    <property type="term" value="F:DNA-directed DNA polymerase activity"/>
    <property type="evidence" value="ECO:0007669"/>
    <property type="project" value="InterPro"/>
</dbReference>
<dbReference type="InterPro" id="IPR000305">
    <property type="entry name" value="GIY-YIG_endonuc"/>
</dbReference>
<keyword evidence="4" id="KW-1185">Reference proteome</keyword>
<proteinExistence type="predicted"/>
<dbReference type="GO" id="GO:0006289">
    <property type="term" value="P:nucleotide-excision repair"/>
    <property type="evidence" value="ECO:0007669"/>
    <property type="project" value="InterPro"/>
</dbReference>
<dbReference type="SUPFAM" id="SSF53098">
    <property type="entry name" value="Ribonuclease H-like"/>
    <property type="match status" value="1"/>
</dbReference>
<dbReference type="Gene3D" id="3.30.420.10">
    <property type="entry name" value="Ribonuclease H-like superfamily/Ribonuclease H"/>
    <property type="match status" value="1"/>
</dbReference>
<dbReference type="GO" id="GO:0004527">
    <property type="term" value="F:exonuclease activity"/>
    <property type="evidence" value="ECO:0007669"/>
    <property type="project" value="UniProtKB-KW"/>
</dbReference>
<reference evidence="3 4" key="1">
    <citation type="journal article" date="2013" name="Stand. Genomic Sci.">
        <title>Genomic Encyclopedia of Type Strains, Phase I: The one thousand microbial genomes (KMG-I) project.</title>
        <authorList>
            <person name="Kyrpides N.C."/>
            <person name="Woyke T."/>
            <person name="Eisen J.A."/>
            <person name="Garrity G."/>
            <person name="Lilburn T.G."/>
            <person name="Beck B.J."/>
            <person name="Whitman W.B."/>
            <person name="Hugenholtz P."/>
            <person name="Klenk H.P."/>
        </authorList>
    </citation>
    <scope>NUCLEOTIDE SEQUENCE [LARGE SCALE GENOMIC DNA]</scope>
    <source>
        <strain evidence="3 4">DSM 45044</strain>
    </source>
</reference>
<evidence type="ECO:0000313" key="4">
    <source>
        <dbReference type="Proteomes" id="UP000321617"/>
    </source>
</evidence>
<dbReference type="PROSITE" id="PS50164">
    <property type="entry name" value="GIY_YIG"/>
    <property type="match status" value="1"/>
</dbReference>
<accession>A0A562VBA6</accession>
<dbReference type="Proteomes" id="UP000321617">
    <property type="component" value="Unassembled WGS sequence"/>
</dbReference>
<dbReference type="InterPro" id="IPR006054">
    <property type="entry name" value="DnaQ"/>
</dbReference>
<dbReference type="GO" id="GO:0003677">
    <property type="term" value="F:DNA binding"/>
    <property type="evidence" value="ECO:0007669"/>
    <property type="project" value="InterPro"/>
</dbReference>
<evidence type="ECO:0000256" key="1">
    <source>
        <dbReference type="ARBA" id="ARBA00022839"/>
    </source>
</evidence>
<dbReference type="InterPro" id="IPR035901">
    <property type="entry name" value="GIY-YIG_endonuc_sf"/>
</dbReference>
<evidence type="ECO:0000259" key="2">
    <source>
        <dbReference type="PROSITE" id="PS50164"/>
    </source>
</evidence>
<dbReference type="EMBL" id="VLLL01000005">
    <property type="protein sequence ID" value="TWJ15155.1"/>
    <property type="molecule type" value="Genomic_DNA"/>
</dbReference>
<comment type="caution">
    <text evidence="3">The sequence shown here is derived from an EMBL/GenBank/DDBJ whole genome shotgun (WGS) entry which is preliminary data.</text>
</comment>
<dbReference type="NCBIfam" id="NF005907">
    <property type="entry name" value="PRK07883.1-5"/>
    <property type="match status" value="1"/>
</dbReference>